<dbReference type="Proteomes" id="UP000304540">
    <property type="component" value="Unassembled WGS sequence"/>
</dbReference>
<dbReference type="GO" id="GO:0042742">
    <property type="term" value="P:defense response to bacterium"/>
    <property type="evidence" value="ECO:0007669"/>
    <property type="project" value="InterPro"/>
</dbReference>
<dbReference type="Pfam" id="PF10439">
    <property type="entry name" value="Bacteriocin_IIc"/>
    <property type="match status" value="1"/>
</dbReference>
<reference evidence="1 2" key="1">
    <citation type="submission" date="2019-04" db="EMBL/GenBank/DDBJ databases">
        <authorList>
            <consortium name="Pathogen Informatics"/>
        </authorList>
    </citation>
    <scope>NUCLEOTIDE SEQUENCE [LARGE SCALE GENOMIC DNA]</scope>
    <source>
        <strain evidence="1 2">GPSC232</strain>
    </source>
</reference>
<dbReference type="NCBIfam" id="TIGR03949">
    <property type="entry name" value="bact_IIb_cerein"/>
    <property type="match status" value="1"/>
</dbReference>
<dbReference type="InterPro" id="IPR019493">
    <property type="entry name" value="Bacteriocin_IIb_lactacin-rel"/>
</dbReference>
<proteinExistence type="predicted"/>
<evidence type="ECO:0000313" key="1">
    <source>
        <dbReference type="EMBL" id="VRI37473.1"/>
    </source>
</evidence>
<organism evidence="1 2">
    <name type="scientific">Streptococcus pneumoniae</name>
    <dbReference type="NCBI Taxonomy" id="1313"/>
    <lineage>
        <taxon>Bacteria</taxon>
        <taxon>Bacillati</taxon>
        <taxon>Bacillota</taxon>
        <taxon>Bacilli</taxon>
        <taxon>Lactobacillales</taxon>
        <taxon>Streptococcaceae</taxon>
        <taxon>Streptococcus</taxon>
    </lineage>
</organism>
<dbReference type="EMBL" id="CABABW010000018">
    <property type="protein sequence ID" value="VRI37473.1"/>
    <property type="molecule type" value="Genomic_DNA"/>
</dbReference>
<dbReference type="AlphaFoldDB" id="A0A4M3JV23"/>
<protein>
    <submittedName>
        <fullName evidence="1">Bacteriocin BlpI</fullName>
    </submittedName>
</protein>
<gene>
    <name evidence="1" type="primary">blpI</name>
    <name evidence="1" type="ORF">SAMEA3381574_01716</name>
</gene>
<dbReference type="InterPro" id="IPR023991">
    <property type="entry name" value="Bacteriocin_IIb_lactobn/cerein"/>
</dbReference>
<accession>A0A4M3JV23</accession>
<name>A0A4M3JV23_STREE</name>
<sequence length="70" mass="6942">MDTKMMSQFSVMDNEELEIVSGGRGNLGSAIGGCIGAVLLAAATGPITGGAATLICVGSGIMSSLQDYDS</sequence>
<evidence type="ECO:0000313" key="2">
    <source>
        <dbReference type="Proteomes" id="UP000304540"/>
    </source>
</evidence>